<reference evidence="6" key="2">
    <citation type="submission" date="2025-09" db="UniProtKB">
        <authorList>
            <consortium name="Ensembl"/>
        </authorList>
    </citation>
    <scope>IDENTIFICATION</scope>
</reference>
<dbReference type="GO" id="GO:0005886">
    <property type="term" value="C:plasma membrane"/>
    <property type="evidence" value="ECO:0007669"/>
    <property type="project" value="TreeGrafter"/>
</dbReference>
<dbReference type="SUPFAM" id="SSF48726">
    <property type="entry name" value="Immunoglobulin"/>
    <property type="match status" value="1"/>
</dbReference>
<dbReference type="Ensembl" id="ENSAPOT00000035338.1">
    <property type="protein sequence ID" value="ENSAPOP00000034722.1"/>
    <property type="gene ID" value="ENSAPOG00000024188.1"/>
</dbReference>
<evidence type="ECO:0000256" key="2">
    <source>
        <dbReference type="ARBA" id="ARBA00022859"/>
    </source>
</evidence>
<dbReference type="InterPro" id="IPR013106">
    <property type="entry name" value="Ig_V-set"/>
</dbReference>
<feature type="region of interest" description="Disordered" evidence="3">
    <location>
        <begin position="129"/>
        <end position="148"/>
    </location>
</feature>
<feature type="signal peptide" evidence="4">
    <location>
        <begin position="1"/>
        <end position="25"/>
    </location>
</feature>
<evidence type="ECO:0000259" key="5">
    <source>
        <dbReference type="PROSITE" id="PS50835"/>
    </source>
</evidence>
<dbReference type="InterPro" id="IPR050413">
    <property type="entry name" value="TCR_beta_variable"/>
</dbReference>
<dbReference type="STRING" id="80966.ENSAPOP00000034722"/>
<protein>
    <recommendedName>
        <fullName evidence="5">Ig-like domain-containing protein</fullName>
    </recommendedName>
</protein>
<feature type="domain" description="Ig-like" evidence="5">
    <location>
        <begin position="20"/>
        <end position="118"/>
    </location>
</feature>
<dbReference type="PROSITE" id="PS50835">
    <property type="entry name" value="IG_LIKE"/>
    <property type="match status" value="1"/>
</dbReference>
<dbReference type="PANTHER" id="PTHR23268">
    <property type="entry name" value="T-CELL RECEPTOR BETA CHAIN"/>
    <property type="match status" value="1"/>
</dbReference>
<name>A0A3Q1H4L3_9TELE</name>
<organism evidence="6 7">
    <name type="scientific">Acanthochromis polyacanthus</name>
    <name type="common">spiny chromis</name>
    <dbReference type="NCBI Taxonomy" id="80966"/>
    <lineage>
        <taxon>Eukaryota</taxon>
        <taxon>Metazoa</taxon>
        <taxon>Chordata</taxon>
        <taxon>Craniata</taxon>
        <taxon>Vertebrata</taxon>
        <taxon>Euteleostomi</taxon>
        <taxon>Actinopterygii</taxon>
        <taxon>Neopterygii</taxon>
        <taxon>Teleostei</taxon>
        <taxon>Neoteleostei</taxon>
        <taxon>Acanthomorphata</taxon>
        <taxon>Ovalentaria</taxon>
        <taxon>Pomacentridae</taxon>
        <taxon>Acanthochromis</taxon>
    </lineage>
</organism>
<dbReference type="GeneTree" id="ENSGT00940000174883"/>
<keyword evidence="1 4" id="KW-0732">Signal</keyword>
<reference evidence="6" key="1">
    <citation type="submission" date="2025-08" db="UniProtKB">
        <authorList>
            <consortium name="Ensembl"/>
        </authorList>
    </citation>
    <scope>IDENTIFICATION</scope>
</reference>
<dbReference type="GO" id="GO:0007166">
    <property type="term" value="P:cell surface receptor signaling pathway"/>
    <property type="evidence" value="ECO:0007669"/>
    <property type="project" value="TreeGrafter"/>
</dbReference>
<keyword evidence="7" id="KW-1185">Reference proteome</keyword>
<dbReference type="Pfam" id="PF07686">
    <property type="entry name" value="V-set"/>
    <property type="match status" value="1"/>
</dbReference>
<dbReference type="InParanoid" id="A0A3Q1H4L3"/>
<keyword evidence="2" id="KW-0391">Immunity</keyword>
<dbReference type="InterPro" id="IPR007110">
    <property type="entry name" value="Ig-like_dom"/>
</dbReference>
<evidence type="ECO:0000256" key="4">
    <source>
        <dbReference type="SAM" id="SignalP"/>
    </source>
</evidence>
<dbReference type="InterPro" id="IPR013783">
    <property type="entry name" value="Ig-like_fold"/>
</dbReference>
<dbReference type="GO" id="GO:0002376">
    <property type="term" value="P:immune system process"/>
    <property type="evidence" value="ECO:0007669"/>
    <property type="project" value="UniProtKB-KW"/>
</dbReference>
<evidence type="ECO:0000313" key="7">
    <source>
        <dbReference type="Proteomes" id="UP000257200"/>
    </source>
</evidence>
<proteinExistence type="predicted"/>
<evidence type="ECO:0000256" key="3">
    <source>
        <dbReference type="SAM" id="MobiDB-lite"/>
    </source>
</evidence>
<dbReference type="PANTHER" id="PTHR23268:SF28">
    <property type="entry name" value="T CELL RECEPTOR BETA VARIABLE 19"/>
    <property type="match status" value="1"/>
</dbReference>
<evidence type="ECO:0000313" key="6">
    <source>
        <dbReference type="Ensembl" id="ENSAPOP00000034722.1"/>
    </source>
</evidence>
<sequence>MKFSAQDTFCLCVAFLFVFPDFCFCLKIQQPPAVFSREGDQTVTLDCEQDNSQNYYMFWYRQKDGGKIELIVFSVGKDNWSIEDDSKKSKYSMSRPSLLSSTLQIHQAEAADSAVYYCASSTAQWFRKPQQLNNNPKRKPGGGINDKL</sequence>
<accession>A0A3Q1H4L3</accession>
<dbReference type="SMART" id="SM00406">
    <property type="entry name" value="IGv"/>
    <property type="match status" value="1"/>
</dbReference>
<dbReference type="Proteomes" id="UP000257200">
    <property type="component" value="Unplaced"/>
</dbReference>
<dbReference type="Gene3D" id="2.60.40.10">
    <property type="entry name" value="Immunoglobulins"/>
    <property type="match status" value="1"/>
</dbReference>
<evidence type="ECO:0000256" key="1">
    <source>
        <dbReference type="ARBA" id="ARBA00022729"/>
    </source>
</evidence>
<dbReference type="AlphaFoldDB" id="A0A3Q1H4L3"/>
<feature type="chain" id="PRO_5018733639" description="Ig-like domain-containing protein" evidence="4">
    <location>
        <begin position="26"/>
        <end position="148"/>
    </location>
</feature>
<dbReference type="InterPro" id="IPR036179">
    <property type="entry name" value="Ig-like_dom_sf"/>
</dbReference>